<keyword evidence="3" id="KW-1185">Reference proteome</keyword>
<comment type="caution">
    <text evidence="2">The sequence shown here is derived from an EMBL/GenBank/DDBJ whole genome shotgun (WGS) entry which is preliminary data.</text>
</comment>
<keyword evidence="2" id="KW-0808">Transferase</keyword>
<dbReference type="Gene3D" id="3.40.50.150">
    <property type="entry name" value="Vaccinia Virus protein VP39"/>
    <property type="match status" value="1"/>
</dbReference>
<evidence type="ECO:0000313" key="3">
    <source>
        <dbReference type="Proteomes" id="UP000654918"/>
    </source>
</evidence>
<dbReference type="InterPro" id="IPR029063">
    <property type="entry name" value="SAM-dependent_MTases_sf"/>
</dbReference>
<dbReference type="GO" id="GO:0032259">
    <property type="term" value="P:methylation"/>
    <property type="evidence" value="ECO:0007669"/>
    <property type="project" value="UniProtKB-KW"/>
</dbReference>
<sequence length="372" mass="42232">MTEQIEPKTQTSKTGSIYLFNSGDVDEESERLAHNHFTIWLPLTNNALLPPHILSHLESKERPRVADVATGSGVWLTSLAEIAPPRSELIGFDIDPLKFPPRPLTPPIPPPPASSPLRPEQPKLDFRVHDVLKPFPEEFRGGFDLVHVRLLALGLKTADWDVAVRNIAALLKPGGWILWEDTAYLFIRAYPPSKAYDEWWWANMRHGAKIGRDPFMPSGLAQKFQDVGLEKCEQKVWSSWAADKTTQDNGTAASLRLIRPSLGAVVRDGGAETIQTMDNVERIEREMTRDVEERVVQIGLDYFWVWARDRRRFEGARSLEDMRNDETVEGRIQEMEGSLMECEFRAAFSTQRISFLDIVRAESQSKGAPMFL</sequence>
<dbReference type="CDD" id="cd02440">
    <property type="entry name" value="AdoMet_MTases"/>
    <property type="match status" value="1"/>
</dbReference>
<dbReference type="Pfam" id="PF13489">
    <property type="entry name" value="Methyltransf_23"/>
    <property type="match status" value="1"/>
</dbReference>
<evidence type="ECO:0000256" key="1">
    <source>
        <dbReference type="ARBA" id="ARBA00038158"/>
    </source>
</evidence>
<reference evidence="2" key="1">
    <citation type="journal article" date="2020" name="Phytopathology">
        <title>Genome Sequence Resources of Colletotrichum truncatum, C. plurivorum, C. musicola, and C. sojae: Four Species Pathogenic to Soybean (Glycine max).</title>
        <authorList>
            <person name="Rogerio F."/>
            <person name="Boufleur T.R."/>
            <person name="Ciampi-Guillardi M."/>
            <person name="Sukno S.A."/>
            <person name="Thon M.R."/>
            <person name="Massola Junior N.S."/>
            <person name="Baroncelli R."/>
        </authorList>
    </citation>
    <scope>NUCLEOTIDE SEQUENCE</scope>
    <source>
        <strain evidence="2">LFN00145</strain>
    </source>
</reference>
<comment type="similarity">
    <text evidence="1">Belongs to the methyltransferase superfamily. LaeA methyltransferase family.</text>
</comment>
<dbReference type="PANTHER" id="PTHR43591">
    <property type="entry name" value="METHYLTRANSFERASE"/>
    <property type="match status" value="1"/>
</dbReference>
<evidence type="ECO:0000313" key="2">
    <source>
        <dbReference type="EMBL" id="KAF6841752.1"/>
    </source>
</evidence>
<organism evidence="2 3">
    <name type="scientific">Colletotrichum plurivorum</name>
    <dbReference type="NCBI Taxonomy" id="2175906"/>
    <lineage>
        <taxon>Eukaryota</taxon>
        <taxon>Fungi</taxon>
        <taxon>Dikarya</taxon>
        <taxon>Ascomycota</taxon>
        <taxon>Pezizomycotina</taxon>
        <taxon>Sordariomycetes</taxon>
        <taxon>Hypocreomycetidae</taxon>
        <taxon>Glomerellales</taxon>
        <taxon>Glomerellaceae</taxon>
        <taxon>Colletotrichum</taxon>
        <taxon>Colletotrichum orchidearum species complex</taxon>
    </lineage>
</organism>
<keyword evidence="2" id="KW-0489">Methyltransferase</keyword>
<dbReference type="GO" id="GO:0008168">
    <property type="term" value="F:methyltransferase activity"/>
    <property type="evidence" value="ECO:0007669"/>
    <property type="project" value="UniProtKB-KW"/>
</dbReference>
<accession>A0A8H6NSE4</accession>
<name>A0A8H6NSE4_9PEZI</name>
<dbReference type="AlphaFoldDB" id="A0A8H6NSE4"/>
<gene>
    <name evidence="2" type="ORF">CPLU01_00424</name>
</gene>
<dbReference type="EMBL" id="WIGO01000002">
    <property type="protein sequence ID" value="KAF6841752.1"/>
    <property type="molecule type" value="Genomic_DNA"/>
</dbReference>
<proteinExistence type="inferred from homology"/>
<dbReference type="Proteomes" id="UP000654918">
    <property type="component" value="Unassembled WGS sequence"/>
</dbReference>
<dbReference type="SUPFAM" id="SSF53335">
    <property type="entry name" value="S-adenosyl-L-methionine-dependent methyltransferases"/>
    <property type="match status" value="1"/>
</dbReference>
<protein>
    <submittedName>
        <fullName evidence="2">Methyltransferase type 11</fullName>
    </submittedName>
</protein>
<dbReference type="PANTHER" id="PTHR43591:SF50">
    <property type="entry name" value="METHYLTRANSFERASE DOMAIN-CONTAINING PROTEIN-RELATED"/>
    <property type="match status" value="1"/>
</dbReference>